<feature type="domain" description="PDZ" evidence="6">
    <location>
        <begin position="591"/>
        <end position="665"/>
    </location>
</feature>
<name>A0A834CCK2_ORYME</name>
<dbReference type="Gene3D" id="2.30.42.10">
    <property type="match status" value="2"/>
</dbReference>
<dbReference type="GO" id="GO:0051301">
    <property type="term" value="P:cell division"/>
    <property type="evidence" value="ECO:0007669"/>
    <property type="project" value="UniProtKB-KW"/>
</dbReference>
<dbReference type="GO" id="GO:0051660">
    <property type="term" value="P:establishment of centrosome localization"/>
    <property type="evidence" value="ECO:0007669"/>
    <property type="project" value="TreeGrafter"/>
</dbReference>
<feature type="region of interest" description="Disordered" evidence="5">
    <location>
        <begin position="502"/>
        <end position="582"/>
    </location>
</feature>
<comment type="similarity">
    <text evidence="1">Belongs to the PAR3 family.</text>
</comment>
<keyword evidence="4" id="KW-0131">Cell cycle</keyword>
<keyword evidence="2" id="KW-0132">Cell division</keyword>
<reference evidence="7" key="1">
    <citation type="journal article" name="BMC Genomics">
        <title>Long-read sequencing and de novo genome assembly of marine medaka (Oryzias melastigma).</title>
        <authorList>
            <person name="Liang P."/>
            <person name="Saqib H.S.A."/>
            <person name="Ni X."/>
            <person name="Shen Y."/>
        </authorList>
    </citation>
    <scope>NUCLEOTIDE SEQUENCE</scope>
    <source>
        <strain evidence="7">Bigg-433</strain>
    </source>
</reference>
<feature type="domain" description="PDZ" evidence="6">
    <location>
        <begin position="398"/>
        <end position="474"/>
    </location>
</feature>
<feature type="compositionally biased region" description="Polar residues" evidence="5">
    <location>
        <begin position="564"/>
        <end position="582"/>
    </location>
</feature>
<feature type="compositionally biased region" description="Basic and acidic residues" evidence="5">
    <location>
        <begin position="26"/>
        <end position="46"/>
    </location>
</feature>
<dbReference type="GO" id="GO:0007155">
    <property type="term" value="P:cell adhesion"/>
    <property type="evidence" value="ECO:0007669"/>
    <property type="project" value="TreeGrafter"/>
</dbReference>
<dbReference type="GO" id="GO:0005938">
    <property type="term" value="C:cell cortex"/>
    <property type="evidence" value="ECO:0007669"/>
    <property type="project" value="TreeGrafter"/>
</dbReference>
<dbReference type="Pfam" id="PF12053">
    <property type="entry name" value="Par3_HAL_N_term"/>
    <property type="match status" value="1"/>
</dbReference>
<feature type="non-terminal residue" evidence="7">
    <location>
        <position position="686"/>
    </location>
</feature>
<sequence length="686" mass="75413">MALLISFTISSPKHVNAAVGERELSAGRERDWDPEREGRRERDRGKLNRWSGNTQNNNVALRGDAGAALALARVKEYHGKFGADEHKASHAPFCSPHGVLLVPLLLLVSLRRREALGFYSMKVTVCFGRTRVVVPCGDGNIKVRTLIQQAVMRYKKAIAKDANYWLQVHRLEHGDGGILDLDDVLCDVADDKDRLIAFYDEQEPHHGGDGTSASSTGTQSPDLFAADLSAGSGASAFQPYQATSEIEVTPSALRTNMPLHVRRSSDPALLTVNGPFSAVESRVQTEETPSRKTPTRWSTTAGFLKARHCSGTNSLERKGKGLDTYRSLPRDAGTWANQREFQRETARSSLSANHPMVDRWLERQEQEETREEENGRIEPVGRADSCMEHTPIRSLEDIVKVVEVSNDGGPLGIHVVPFSGRDRRTLGLLVKRLEKGGKAEQQGLFQENDCIVRINNGDLRNIRFEQAQNMFRQAMRSPVIMFHVVPSSMKVHYEQISHAERNPSFSSGRYSPNFAAGGAGPNADQHRMSRHGSQSHPHPHLHPDPTDSYPPPTHPAVSAAKPPTGQTHSPQKGLNSTLTSGYTKKVGRRLNIQLKKGPEGLGFSITSRDVPIGGSAPIYVKNILPRGAAIQDGRLKAGDRLLEVNGVDLNGRTQEEVVALLRATPMGGAVGLLVLRQEDAFLPREV</sequence>
<evidence type="ECO:0000256" key="2">
    <source>
        <dbReference type="ARBA" id="ARBA00022618"/>
    </source>
</evidence>
<dbReference type="InterPro" id="IPR052213">
    <property type="entry name" value="PAR3"/>
</dbReference>
<dbReference type="PANTHER" id="PTHR16484:SF10">
    <property type="entry name" value="PARTITIONING DEFECTIVE 3 HOMOLOG"/>
    <property type="match status" value="1"/>
</dbReference>
<dbReference type="EMBL" id="WKFB01000368">
    <property type="protein sequence ID" value="KAF6725244.1"/>
    <property type="molecule type" value="Genomic_DNA"/>
</dbReference>
<dbReference type="GO" id="GO:0005912">
    <property type="term" value="C:adherens junction"/>
    <property type="evidence" value="ECO:0007669"/>
    <property type="project" value="TreeGrafter"/>
</dbReference>
<evidence type="ECO:0000256" key="1">
    <source>
        <dbReference type="ARBA" id="ARBA00005358"/>
    </source>
</evidence>
<dbReference type="InterPro" id="IPR021922">
    <property type="entry name" value="Par3/HAL_N"/>
</dbReference>
<evidence type="ECO:0000313" key="7">
    <source>
        <dbReference type="EMBL" id="KAF6725244.1"/>
    </source>
</evidence>
<dbReference type="AlphaFoldDB" id="A0A834CCK2"/>
<dbReference type="FunFam" id="2.30.42.10:FF:000011">
    <property type="entry name" value="partitioning defective 3 homolog isoform X1"/>
    <property type="match status" value="1"/>
</dbReference>
<dbReference type="PROSITE" id="PS50106">
    <property type="entry name" value="PDZ"/>
    <property type="match status" value="2"/>
</dbReference>
<dbReference type="GO" id="GO:0035091">
    <property type="term" value="F:phosphatidylinositol binding"/>
    <property type="evidence" value="ECO:0007669"/>
    <property type="project" value="TreeGrafter"/>
</dbReference>
<evidence type="ECO:0000256" key="5">
    <source>
        <dbReference type="SAM" id="MobiDB-lite"/>
    </source>
</evidence>
<dbReference type="GO" id="GO:0030010">
    <property type="term" value="P:establishment of cell polarity"/>
    <property type="evidence" value="ECO:0007669"/>
    <property type="project" value="TreeGrafter"/>
</dbReference>
<proteinExistence type="inferred from homology"/>
<evidence type="ECO:0000256" key="3">
    <source>
        <dbReference type="ARBA" id="ARBA00022737"/>
    </source>
</evidence>
<dbReference type="Gene3D" id="3.10.20.90">
    <property type="entry name" value="Phosphatidylinositol 3-kinase Catalytic Subunit, Chain A, domain 1"/>
    <property type="match status" value="1"/>
</dbReference>
<feature type="region of interest" description="Disordered" evidence="5">
    <location>
        <begin position="26"/>
        <end position="53"/>
    </location>
</feature>
<dbReference type="InterPro" id="IPR036034">
    <property type="entry name" value="PDZ_sf"/>
</dbReference>
<organism evidence="7 8">
    <name type="scientific">Oryzias melastigma</name>
    <name type="common">Marine medaka</name>
    <dbReference type="NCBI Taxonomy" id="30732"/>
    <lineage>
        <taxon>Eukaryota</taxon>
        <taxon>Metazoa</taxon>
        <taxon>Chordata</taxon>
        <taxon>Craniata</taxon>
        <taxon>Vertebrata</taxon>
        <taxon>Euteleostomi</taxon>
        <taxon>Actinopterygii</taxon>
        <taxon>Neopterygii</taxon>
        <taxon>Teleostei</taxon>
        <taxon>Neoteleostei</taxon>
        <taxon>Acanthomorphata</taxon>
        <taxon>Ovalentaria</taxon>
        <taxon>Atherinomorphae</taxon>
        <taxon>Beloniformes</taxon>
        <taxon>Adrianichthyidae</taxon>
        <taxon>Oryziinae</taxon>
        <taxon>Oryzias</taxon>
    </lineage>
</organism>
<dbReference type="FunFam" id="3.10.20.90:FF:000017">
    <property type="entry name" value="partitioning defective 3 homolog isoform X2"/>
    <property type="match status" value="1"/>
</dbReference>
<dbReference type="Pfam" id="PF00595">
    <property type="entry name" value="PDZ"/>
    <property type="match status" value="2"/>
</dbReference>
<dbReference type="Proteomes" id="UP000646548">
    <property type="component" value="Unassembled WGS sequence"/>
</dbReference>
<dbReference type="SUPFAM" id="SSF50156">
    <property type="entry name" value="PDZ domain-like"/>
    <property type="match status" value="2"/>
</dbReference>
<comment type="caution">
    <text evidence="7">The sequence shown here is derived from an EMBL/GenBank/DDBJ whole genome shotgun (WGS) entry which is preliminary data.</text>
</comment>
<dbReference type="GO" id="GO:0016324">
    <property type="term" value="C:apical plasma membrane"/>
    <property type="evidence" value="ECO:0007669"/>
    <property type="project" value="TreeGrafter"/>
</dbReference>
<accession>A0A834CCK2</accession>
<dbReference type="CDD" id="cd23058">
    <property type="entry name" value="PDZ2_Par3-like"/>
    <property type="match status" value="1"/>
</dbReference>
<evidence type="ECO:0000313" key="8">
    <source>
        <dbReference type="Proteomes" id="UP000646548"/>
    </source>
</evidence>
<dbReference type="GO" id="GO:0000226">
    <property type="term" value="P:microtubule cytoskeleton organization"/>
    <property type="evidence" value="ECO:0007669"/>
    <property type="project" value="TreeGrafter"/>
</dbReference>
<gene>
    <name evidence="7" type="ORF">FQA47_005982</name>
</gene>
<protein>
    <submittedName>
        <fullName evidence="7">Partitioning defective 3-like</fullName>
    </submittedName>
</protein>
<dbReference type="GO" id="GO:0043296">
    <property type="term" value="C:apical junction complex"/>
    <property type="evidence" value="ECO:0007669"/>
    <property type="project" value="TreeGrafter"/>
</dbReference>
<keyword evidence="3" id="KW-0677">Repeat</keyword>
<feature type="compositionally biased region" description="Low complexity" evidence="5">
    <location>
        <begin position="211"/>
        <end position="222"/>
    </location>
</feature>
<dbReference type="PANTHER" id="PTHR16484">
    <property type="entry name" value="PARTITIONING DEFECTIVE 3 RELATED"/>
    <property type="match status" value="1"/>
</dbReference>
<dbReference type="CDD" id="cd06691">
    <property type="entry name" value="PDZ1_Par3-like"/>
    <property type="match status" value="1"/>
</dbReference>
<feature type="region of interest" description="Disordered" evidence="5">
    <location>
        <begin position="201"/>
        <end position="222"/>
    </location>
</feature>
<dbReference type="GO" id="GO:0008104">
    <property type="term" value="P:intracellular protein localization"/>
    <property type="evidence" value="ECO:0007669"/>
    <property type="project" value="TreeGrafter"/>
</dbReference>
<dbReference type="GO" id="GO:0045197">
    <property type="term" value="P:establishment or maintenance of epithelial cell apical/basal polarity"/>
    <property type="evidence" value="ECO:0007669"/>
    <property type="project" value="TreeGrafter"/>
</dbReference>
<dbReference type="SMART" id="SM00228">
    <property type="entry name" value="PDZ"/>
    <property type="match status" value="2"/>
</dbReference>
<dbReference type="InterPro" id="IPR001478">
    <property type="entry name" value="PDZ"/>
</dbReference>
<evidence type="ECO:0000259" key="6">
    <source>
        <dbReference type="PROSITE" id="PS50106"/>
    </source>
</evidence>
<evidence type="ECO:0000256" key="4">
    <source>
        <dbReference type="ARBA" id="ARBA00023306"/>
    </source>
</evidence>